<comment type="function">
    <text evidence="4">Catalyzes the formation of sulfite from adenosine 5'-phosphosulfate (APS) using thioredoxin as an electron donor.</text>
</comment>
<dbReference type="HAMAP" id="MF_00063">
    <property type="entry name" value="CysH"/>
    <property type="match status" value="1"/>
</dbReference>
<proteinExistence type="inferred from homology"/>
<comment type="subcellular location">
    <subcellularLocation>
        <location evidence="4">Cytoplasm</location>
    </subcellularLocation>
</comment>
<dbReference type="PANTHER" id="PTHR46509">
    <property type="entry name" value="PHOSPHOADENOSINE PHOSPHOSULFATE REDUCTASE"/>
    <property type="match status" value="1"/>
</dbReference>
<dbReference type="GO" id="GO:0043866">
    <property type="term" value="F:adenylyl-sulfate reductase (thioredoxin) activity"/>
    <property type="evidence" value="ECO:0007669"/>
    <property type="project" value="UniProtKB-EC"/>
</dbReference>
<dbReference type="GO" id="GO:0051539">
    <property type="term" value="F:4 iron, 4 sulfur cluster binding"/>
    <property type="evidence" value="ECO:0007669"/>
    <property type="project" value="UniProtKB-UniRule"/>
</dbReference>
<feature type="domain" description="Phosphoadenosine phosphosulphate reductase" evidence="5">
    <location>
        <begin position="82"/>
        <end position="250"/>
    </location>
</feature>
<evidence type="ECO:0000256" key="1">
    <source>
        <dbReference type="ARBA" id="ARBA00009732"/>
    </source>
</evidence>
<comment type="similarity">
    <text evidence="1 4">Belongs to the PAPS reductase family. CysH subfamily.</text>
</comment>
<evidence type="ECO:0000256" key="3">
    <source>
        <dbReference type="ARBA" id="ARBA00024327"/>
    </source>
</evidence>
<dbReference type="PIRSF" id="PIRSF000857">
    <property type="entry name" value="PAPS_reductase"/>
    <property type="match status" value="1"/>
</dbReference>
<dbReference type="GO" id="GO:0004604">
    <property type="term" value="F:phosphoadenylyl-sulfate reductase (thioredoxin) activity"/>
    <property type="evidence" value="ECO:0007669"/>
    <property type="project" value="UniProtKB-UniRule"/>
</dbReference>
<dbReference type="KEGG" id="htq:FRZ44_45110"/>
<comment type="pathway">
    <text evidence="3 4">Sulfur metabolism; hydrogen sulfide biosynthesis; sulfite from sulfate.</text>
</comment>
<dbReference type="Proteomes" id="UP000326202">
    <property type="component" value="Chromosome"/>
</dbReference>
<comment type="cofactor">
    <cofactor evidence="4">
        <name>[4Fe-4S] cluster</name>
        <dbReference type="ChEBI" id="CHEBI:49883"/>
    </cofactor>
    <text evidence="4">Binds 1 [4Fe-4S] cluster per subunit.</text>
</comment>
<protein>
    <recommendedName>
        <fullName evidence="4">Adenosine 5'-phosphosulfate reductase</fullName>
        <shortName evidence="4">APS reductase</shortName>
        <ecNumber evidence="4">1.8.4.10</ecNumber>
    </recommendedName>
    <alternativeName>
        <fullName evidence="4">5'-adenylylsulfate reductase</fullName>
    </alternativeName>
    <alternativeName>
        <fullName evidence="4">Thioredoxin-dependent 5'-adenylylsulfate reductase</fullName>
    </alternativeName>
</protein>
<dbReference type="Gene3D" id="3.40.50.620">
    <property type="entry name" value="HUPs"/>
    <property type="match status" value="1"/>
</dbReference>
<evidence type="ECO:0000313" key="7">
    <source>
        <dbReference type="Proteomes" id="UP000326202"/>
    </source>
</evidence>
<dbReference type="GO" id="GO:0019379">
    <property type="term" value="P:sulfate assimilation, phosphoadenylyl sulfate reduction by phosphoadenylyl-sulfate reductase (thioredoxin)"/>
    <property type="evidence" value="ECO:0007669"/>
    <property type="project" value="UniProtKB-UniRule"/>
</dbReference>
<dbReference type="GO" id="GO:0070814">
    <property type="term" value="P:hydrogen sulfide biosynthetic process"/>
    <property type="evidence" value="ECO:0007669"/>
    <property type="project" value="UniProtKB-UniRule"/>
</dbReference>
<dbReference type="NCBIfam" id="NF002537">
    <property type="entry name" value="PRK02090.1"/>
    <property type="match status" value="1"/>
</dbReference>
<accession>A0A5J6MNL2</accession>
<feature type="binding site" evidence="4">
    <location>
        <position position="247"/>
    </location>
    <ligand>
        <name>[4Fe-4S] cluster</name>
        <dbReference type="ChEBI" id="CHEBI:49883"/>
    </ligand>
</feature>
<keyword evidence="7" id="KW-1185">Reference proteome</keyword>
<dbReference type="PANTHER" id="PTHR46509:SF1">
    <property type="entry name" value="PHOSPHOADENOSINE PHOSPHOSULFATE REDUCTASE"/>
    <property type="match status" value="1"/>
</dbReference>
<dbReference type="EMBL" id="CP042906">
    <property type="protein sequence ID" value="QEX19198.1"/>
    <property type="molecule type" value="Genomic_DNA"/>
</dbReference>
<feature type="binding site" evidence="4">
    <location>
        <position position="244"/>
    </location>
    <ligand>
        <name>[4Fe-4S] cluster</name>
        <dbReference type="ChEBI" id="CHEBI:49883"/>
    </ligand>
</feature>
<sequence>MPMDVMFADCAGRSFVEPAIATPPKADAVMESLAGLEGVAETAKPKRSPLAAYAADLDLRFRGMTAQKILATAIRDLFPGRVAVVSSFGAEAAIVLQLVAEIDASVPVIFLETGKHFDATLMYRDILKQRFGLTDLRSIEPDPAELAAEDPHGDLWSRDPNRCCALRKVRPLDRALKGFDAWITGRKRYHGGERSALPFAEAAAGQIKLNPLAGWNSADVQAAFKRYRLPQHPLFDEGYASIGCAPCTRPVHDGENARDGRWAGTDKRECGIHLDYSI</sequence>
<keyword evidence="4" id="KW-0963">Cytoplasm</keyword>
<dbReference type="AlphaFoldDB" id="A0A5J6MNL2"/>
<keyword evidence="4" id="KW-0411">Iron-sulfur</keyword>
<dbReference type="InterPro" id="IPR004511">
    <property type="entry name" value="PAPS/APS_Rdtase"/>
</dbReference>
<dbReference type="GO" id="GO:0046872">
    <property type="term" value="F:metal ion binding"/>
    <property type="evidence" value="ECO:0007669"/>
    <property type="project" value="UniProtKB-KW"/>
</dbReference>
<dbReference type="Pfam" id="PF01507">
    <property type="entry name" value="PAPS_reduct"/>
    <property type="match status" value="1"/>
</dbReference>
<organism evidence="6 7">
    <name type="scientific">Hypericibacter terrae</name>
    <dbReference type="NCBI Taxonomy" id="2602015"/>
    <lineage>
        <taxon>Bacteria</taxon>
        <taxon>Pseudomonadati</taxon>
        <taxon>Pseudomonadota</taxon>
        <taxon>Alphaproteobacteria</taxon>
        <taxon>Rhodospirillales</taxon>
        <taxon>Dongiaceae</taxon>
        <taxon>Hypericibacter</taxon>
    </lineage>
</organism>
<comment type="catalytic activity">
    <reaction evidence="4">
        <text>[thioredoxin]-disulfide + sulfite + AMP + 2 H(+) = adenosine 5'-phosphosulfate + [thioredoxin]-dithiol</text>
        <dbReference type="Rhea" id="RHEA:21976"/>
        <dbReference type="Rhea" id="RHEA-COMP:10698"/>
        <dbReference type="Rhea" id="RHEA-COMP:10700"/>
        <dbReference type="ChEBI" id="CHEBI:15378"/>
        <dbReference type="ChEBI" id="CHEBI:17359"/>
        <dbReference type="ChEBI" id="CHEBI:29950"/>
        <dbReference type="ChEBI" id="CHEBI:50058"/>
        <dbReference type="ChEBI" id="CHEBI:58243"/>
        <dbReference type="ChEBI" id="CHEBI:456215"/>
        <dbReference type="EC" id="1.8.4.10"/>
    </reaction>
</comment>
<dbReference type="InterPro" id="IPR002500">
    <property type="entry name" value="PAPS_reduct_dom"/>
</dbReference>
<evidence type="ECO:0000259" key="5">
    <source>
        <dbReference type="Pfam" id="PF01507"/>
    </source>
</evidence>
<keyword evidence="2 4" id="KW-0560">Oxidoreductase</keyword>
<dbReference type="GO" id="GO:0005737">
    <property type="term" value="C:cytoplasm"/>
    <property type="evidence" value="ECO:0007669"/>
    <property type="project" value="UniProtKB-SubCell"/>
</dbReference>
<dbReference type="SUPFAM" id="SSF52402">
    <property type="entry name" value="Adenine nucleotide alpha hydrolases-like"/>
    <property type="match status" value="1"/>
</dbReference>
<feature type="binding site" evidence="4">
    <location>
        <position position="163"/>
    </location>
    <ligand>
        <name>[4Fe-4S] cluster</name>
        <dbReference type="ChEBI" id="CHEBI:49883"/>
    </ligand>
</feature>
<dbReference type="InterPro" id="IPR014729">
    <property type="entry name" value="Rossmann-like_a/b/a_fold"/>
</dbReference>
<dbReference type="NCBIfam" id="TIGR00434">
    <property type="entry name" value="cysH"/>
    <property type="match status" value="1"/>
</dbReference>
<evidence type="ECO:0000256" key="4">
    <source>
        <dbReference type="HAMAP-Rule" id="MF_00063"/>
    </source>
</evidence>
<reference evidence="6 7" key="1">
    <citation type="submission" date="2019-08" db="EMBL/GenBank/DDBJ databases">
        <title>Hyperibacter terrae gen. nov., sp. nov. and Hyperibacter viscosus sp. nov., two new members in the family Rhodospirillaceae isolated from the rhizosphere of Hypericum perforatum.</title>
        <authorList>
            <person name="Noviana Z."/>
        </authorList>
    </citation>
    <scope>NUCLEOTIDE SEQUENCE [LARGE SCALE GENOMIC DNA]</scope>
    <source>
        <strain evidence="6 7">R5913</strain>
    </source>
</reference>
<gene>
    <name evidence="4 6" type="primary">cysH</name>
    <name evidence="6" type="ORF">FRZ44_45110</name>
</gene>
<keyword evidence="4" id="KW-0479">Metal-binding</keyword>
<keyword evidence="4" id="KW-0408">Iron</keyword>
<evidence type="ECO:0000313" key="6">
    <source>
        <dbReference type="EMBL" id="QEX19198.1"/>
    </source>
</evidence>
<feature type="active site" description="Nucleophile; cysteine thiosulfonate intermediate" evidence="4">
    <location>
        <position position="270"/>
    </location>
</feature>
<dbReference type="EC" id="1.8.4.10" evidence="4"/>
<evidence type="ECO:0000256" key="2">
    <source>
        <dbReference type="ARBA" id="ARBA00023002"/>
    </source>
</evidence>
<feature type="binding site" evidence="4">
    <location>
        <position position="164"/>
    </location>
    <ligand>
        <name>[4Fe-4S] cluster</name>
        <dbReference type="ChEBI" id="CHEBI:49883"/>
    </ligand>
</feature>
<name>A0A5J6MNL2_9PROT</name>